<dbReference type="PROSITE" id="PS51910">
    <property type="entry name" value="GH18_2"/>
    <property type="match status" value="1"/>
</dbReference>
<dbReference type="OrthoDB" id="73875at2759"/>
<dbReference type="AlphaFoldDB" id="A0A6A6A909"/>
<evidence type="ECO:0000259" key="2">
    <source>
        <dbReference type="PROSITE" id="PS51910"/>
    </source>
</evidence>
<dbReference type="GeneID" id="54408718"/>
<dbReference type="GO" id="GO:0008843">
    <property type="term" value="F:endochitinase activity"/>
    <property type="evidence" value="ECO:0007669"/>
    <property type="project" value="UniProtKB-EC"/>
</dbReference>
<dbReference type="Proteomes" id="UP000799771">
    <property type="component" value="Unassembled WGS sequence"/>
</dbReference>
<dbReference type="PANTHER" id="PTHR11177:SF378">
    <property type="entry name" value="CHITINASE"/>
    <property type="match status" value="1"/>
</dbReference>
<dbReference type="RefSeq" id="XP_033522708.1">
    <property type="nucleotide sequence ID" value="XM_033668286.1"/>
</dbReference>
<dbReference type="PANTHER" id="PTHR11177">
    <property type="entry name" value="CHITINASE"/>
    <property type="match status" value="1"/>
</dbReference>
<dbReference type="FunFam" id="3.20.20.80:FF:000159">
    <property type="entry name" value="Class V chitinase, putative"/>
    <property type="match status" value="1"/>
</dbReference>
<dbReference type="GO" id="GO:0005576">
    <property type="term" value="C:extracellular region"/>
    <property type="evidence" value="ECO:0007669"/>
    <property type="project" value="TreeGrafter"/>
</dbReference>
<dbReference type="EC" id="3.2.1.14" evidence="1"/>
<dbReference type="InterPro" id="IPR001223">
    <property type="entry name" value="Glyco_hydro18_cat"/>
</dbReference>
<dbReference type="InterPro" id="IPR011583">
    <property type="entry name" value="Chitinase_II/V-like_cat"/>
</dbReference>
<name>A0A6A6A909_9PLEO</name>
<evidence type="ECO:0000256" key="1">
    <source>
        <dbReference type="ARBA" id="ARBA00012729"/>
    </source>
</evidence>
<dbReference type="SUPFAM" id="SSF51445">
    <property type="entry name" value="(Trans)glycosidases"/>
    <property type="match status" value="1"/>
</dbReference>
<dbReference type="EMBL" id="ML977508">
    <property type="protein sequence ID" value="KAF2128319.1"/>
    <property type="molecule type" value="Genomic_DNA"/>
</dbReference>
<dbReference type="InterPro" id="IPR050314">
    <property type="entry name" value="Glycosyl_Hydrlase_18"/>
</dbReference>
<evidence type="ECO:0000313" key="3">
    <source>
        <dbReference type="EMBL" id="KAF2128319.1"/>
    </source>
</evidence>
<sequence length="368" mass="40718">MYLTGQHNVVPEPALISQVTHVALAFMQSGIFNNPEQNEWPLFTTVEEVRSKFSEGTAVMIAIGGWGDTEGFSKAAKTEEGRRRFARKVAEMVERTGADGVDVDWEYPGGNGEDYKTHPNAEKTWQITAYPQLLAEIRAAIGPEKIISAAVPGLPRDMLAFTPSTIPSIMQSVDFLNVMTYDLMNRRDNVTKHHTGVQASREAITAYVECGAPAEKLNLGYAFYVKWFRTAEGVDCAKQPVGCATELLEDPGTGADLGKTGGFSWHDEVPSESATSFARAMERGMYDGVGGGHYYWDEEERLFWSWDTSFAMERKTELLWGERALGGVFAWGLGEDAPKFEHLETLNDVVRGLTKGALNGKDPERNEL</sequence>
<feature type="domain" description="GH18" evidence="2">
    <location>
        <begin position="1"/>
        <end position="353"/>
    </location>
</feature>
<keyword evidence="4" id="KW-1185">Reference proteome</keyword>
<dbReference type="Pfam" id="PF00704">
    <property type="entry name" value="Glyco_hydro_18"/>
    <property type="match status" value="1"/>
</dbReference>
<keyword evidence="3" id="KW-0378">Hydrolase</keyword>
<accession>A0A6A6A909</accession>
<dbReference type="SMART" id="SM00636">
    <property type="entry name" value="Glyco_18"/>
    <property type="match status" value="1"/>
</dbReference>
<reference evidence="3" key="1">
    <citation type="journal article" date="2020" name="Stud. Mycol.">
        <title>101 Dothideomycetes genomes: a test case for predicting lifestyles and emergence of pathogens.</title>
        <authorList>
            <person name="Haridas S."/>
            <person name="Albert R."/>
            <person name="Binder M."/>
            <person name="Bloem J."/>
            <person name="Labutti K."/>
            <person name="Salamov A."/>
            <person name="Andreopoulos B."/>
            <person name="Baker S."/>
            <person name="Barry K."/>
            <person name="Bills G."/>
            <person name="Bluhm B."/>
            <person name="Cannon C."/>
            <person name="Castanera R."/>
            <person name="Culley D."/>
            <person name="Daum C."/>
            <person name="Ezra D."/>
            <person name="Gonzalez J."/>
            <person name="Henrissat B."/>
            <person name="Kuo A."/>
            <person name="Liang C."/>
            <person name="Lipzen A."/>
            <person name="Lutzoni F."/>
            <person name="Magnuson J."/>
            <person name="Mondo S."/>
            <person name="Nolan M."/>
            <person name="Ohm R."/>
            <person name="Pangilinan J."/>
            <person name="Park H.-J."/>
            <person name="Ramirez L."/>
            <person name="Alfaro M."/>
            <person name="Sun H."/>
            <person name="Tritt A."/>
            <person name="Yoshinaga Y."/>
            <person name="Zwiers L.-H."/>
            <person name="Turgeon B."/>
            <person name="Goodwin S."/>
            <person name="Spatafora J."/>
            <person name="Crous P."/>
            <person name="Grigoriev I."/>
        </authorList>
    </citation>
    <scope>NUCLEOTIDE SEQUENCE</scope>
    <source>
        <strain evidence="3">CBS 119687</strain>
    </source>
</reference>
<evidence type="ECO:0000313" key="4">
    <source>
        <dbReference type="Proteomes" id="UP000799771"/>
    </source>
</evidence>
<dbReference type="GO" id="GO:0008061">
    <property type="term" value="F:chitin binding"/>
    <property type="evidence" value="ECO:0007669"/>
    <property type="project" value="InterPro"/>
</dbReference>
<dbReference type="Gene3D" id="3.20.20.80">
    <property type="entry name" value="Glycosidases"/>
    <property type="match status" value="1"/>
</dbReference>
<organism evidence="3 4">
    <name type="scientific">Dothidotthia symphoricarpi CBS 119687</name>
    <dbReference type="NCBI Taxonomy" id="1392245"/>
    <lineage>
        <taxon>Eukaryota</taxon>
        <taxon>Fungi</taxon>
        <taxon>Dikarya</taxon>
        <taxon>Ascomycota</taxon>
        <taxon>Pezizomycotina</taxon>
        <taxon>Dothideomycetes</taxon>
        <taxon>Pleosporomycetidae</taxon>
        <taxon>Pleosporales</taxon>
        <taxon>Dothidotthiaceae</taxon>
        <taxon>Dothidotthia</taxon>
    </lineage>
</organism>
<gene>
    <name evidence="3" type="ORF">P153DRAFT_367487</name>
</gene>
<proteinExistence type="predicted"/>
<dbReference type="GO" id="GO:0006032">
    <property type="term" value="P:chitin catabolic process"/>
    <property type="evidence" value="ECO:0007669"/>
    <property type="project" value="TreeGrafter"/>
</dbReference>
<dbReference type="GO" id="GO:0005975">
    <property type="term" value="P:carbohydrate metabolic process"/>
    <property type="evidence" value="ECO:0007669"/>
    <property type="project" value="InterPro"/>
</dbReference>
<protein>
    <recommendedName>
        <fullName evidence="1">chitinase</fullName>
        <ecNumber evidence="1">3.2.1.14</ecNumber>
    </recommendedName>
</protein>
<dbReference type="InterPro" id="IPR017853">
    <property type="entry name" value="GH"/>
</dbReference>